<evidence type="ECO:0000259" key="4">
    <source>
        <dbReference type="PROSITE" id="PS50931"/>
    </source>
</evidence>
<dbReference type="EMBL" id="QSBM01000006">
    <property type="protein sequence ID" value="RGX29843.1"/>
    <property type="molecule type" value="Genomic_DNA"/>
</dbReference>
<proteinExistence type="inferred from homology"/>
<dbReference type="GO" id="GO:0003700">
    <property type="term" value="F:DNA-binding transcription factor activity"/>
    <property type="evidence" value="ECO:0007669"/>
    <property type="project" value="InterPro"/>
</dbReference>
<dbReference type="SUPFAM" id="SSF46785">
    <property type="entry name" value="Winged helix' DNA-binding domain"/>
    <property type="match status" value="1"/>
</dbReference>
<sequence length="300" mass="35338">MTLLEIEAFLAVVKYSNLSTAAQNLFITQPALTRRIQIMEQELGYPLFIRRKGQREAQLTDQGAEFYHIAWKWQRLWEETNSITVNKSRESLAIASVDTLNHNLFTDLFPEFIKLGYLLRLYNAFSEDAYQYMERGIYDLAFITLQDYTQPLPARTQIRPAYAEAFVVATYRELPNENGFVTTECLEEEKEIYVAWNKEFKAWHADHFDEQISPYVYLEHSSLAAYLLRDDYWTFAPYTTGEHFRRKGAYIYELKEAPPHQIIYYLANGNKKLAAIRRFLDLLDKRLGSMPEDKVQSFLR</sequence>
<dbReference type="InterPro" id="IPR000847">
    <property type="entry name" value="LysR_HTH_N"/>
</dbReference>
<dbReference type="InterPro" id="IPR036388">
    <property type="entry name" value="WH-like_DNA-bd_sf"/>
</dbReference>
<dbReference type="InterPro" id="IPR036390">
    <property type="entry name" value="WH_DNA-bd_sf"/>
</dbReference>
<dbReference type="PROSITE" id="PS50931">
    <property type="entry name" value="HTH_LYSR"/>
    <property type="match status" value="1"/>
</dbReference>
<protein>
    <submittedName>
        <fullName evidence="5">LysR family transcriptional regulator</fullName>
    </submittedName>
</protein>
<dbReference type="OrthoDB" id="9803735at2"/>
<dbReference type="Proteomes" id="UP000283880">
    <property type="component" value="Unassembled WGS sequence"/>
</dbReference>
<dbReference type="GO" id="GO:0003677">
    <property type="term" value="F:DNA binding"/>
    <property type="evidence" value="ECO:0007669"/>
    <property type="project" value="UniProtKB-KW"/>
</dbReference>
<name>A0A413FGC9_9FIRM</name>
<evidence type="ECO:0000313" key="6">
    <source>
        <dbReference type="Proteomes" id="UP000283880"/>
    </source>
</evidence>
<gene>
    <name evidence="5" type="ORF">DWV29_08950</name>
</gene>
<dbReference type="Gene3D" id="1.10.10.10">
    <property type="entry name" value="Winged helix-like DNA-binding domain superfamily/Winged helix DNA-binding domain"/>
    <property type="match status" value="1"/>
</dbReference>
<feature type="domain" description="HTH lysR-type" evidence="4">
    <location>
        <begin position="1"/>
        <end position="60"/>
    </location>
</feature>
<evidence type="ECO:0000256" key="1">
    <source>
        <dbReference type="ARBA" id="ARBA00009437"/>
    </source>
</evidence>
<evidence type="ECO:0000256" key="2">
    <source>
        <dbReference type="ARBA" id="ARBA00023015"/>
    </source>
</evidence>
<comment type="caution">
    <text evidence="5">The sequence shown here is derived from an EMBL/GenBank/DDBJ whole genome shotgun (WGS) entry which is preliminary data.</text>
</comment>
<keyword evidence="2" id="KW-0805">Transcription regulation</keyword>
<evidence type="ECO:0000256" key="3">
    <source>
        <dbReference type="ARBA" id="ARBA00023163"/>
    </source>
</evidence>
<dbReference type="RefSeq" id="WP_007710684.1">
    <property type="nucleotide sequence ID" value="NZ_BAABXR010000001.1"/>
</dbReference>
<accession>A0A413FGC9</accession>
<reference evidence="5 6" key="1">
    <citation type="submission" date="2018-08" db="EMBL/GenBank/DDBJ databases">
        <title>A genome reference for cultivated species of the human gut microbiota.</title>
        <authorList>
            <person name="Zou Y."/>
            <person name="Xue W."/>
            <person name="Luo G."/>
        </authorList>
    </citation>
    <scope>NUCLEOTIDE SEQUENCE [LARGE SCALE GENOMIC DNA]</scope>
    <source>
        <strain evidence="5 6">AF04-15</strain>
    </source>
</reference>
<organism evidence="5 6">
    <name type="scientific">Enterocloster asparagiformis</name>
    <dbReference type="NCBI Taxonomy" id="333367"/>
    <lineage>
        <taxon>Bacteria</taxon>
        <taxon>Bacillati</taxon>
        <taxon>Bacillota</taxon>
        <taxon>Clostridia</taxon>
        <taxon>Lachnospirales</taxon>
        <taxon>Lachnospiraceae</taxon>
        <taxon>Enterocloster</taxon>
    </lineage>
</organism>
<keyword evidence="3" id="KW-0804">Transcription</keyword>
<dbReference type="Pfam" id="PF00126">
    <property type="entry name" value="HTH_1"/>
    <property type="match status" value="1"/>
</dbReference>
<comment type="similarity">
    <text evidence="1">Belongs to the LysR transcriptional regulatory family.</text>
</comment>
<dbReference type="PANTHER" id="PTHR30126">
    <property type="entry name" value="HTH-TYPE TRANSCRIPTIONAL REGULATOR"/>
    <property type="match status" value="1"/>
</dbReference>
<dbReference type="AlphaFoldDB" id="A0A413FGC9"/>
<evidence type="ECO:0000313" key="5">
    <source>
        <dbReference type="EMBL" id="RGX29843.1"/>
    </source>
</evidence>
<dbReference type="SUPFAM" id="SSF53850">
    <property type="entry name" value="Periplasmic binding protein-like II"/>
    <property type="match status" value="1"/>
</dbReference>
<dbReference type="PRINTS" id="PR00039">
    <property type="entry name" value="HTHLYSR"/>
</dbReference>